<evidence type="ECO:0000256" key="3">
    <source>
        <dbReference type="ARBA" id="ARBA00023235"/>
    </source>
</evidence>
<dbReference type="Pfam" id="PF07221">
    <property type="entry name" value="GlcNAc_2-epim"/>
    <property type="match status" value="1"/>
</dbReference>
<evidence type="ECO:0000313" key="6">
    <source>
        <dbReference type="Proteomes" id="UP001292216"/>
    </source>
</evidence>
<evidence type="ECO:0000256" key="2">
    <source>
        <dbReference type="ARBA" id="ARBA00008558"/>
    </source>
</evidence>
<comment type="similarity">
    <text evidence="2">Belongs to the N-acylglucosamine 2-epimerase family.</text>
</comment>
<accession>A0ABU5PKE0</accession>
<dbReference type="InterPro" id="IPR028584">
    <property type="entry name" value="Cellobiose_2_epim"/>
</dbReference>
<evidence type="ECO:0000256" key="1">
    <source>
        <dbReference type="ARBA" id="ARBA00001470"/>
    </source>
</evidence>
<comment type="function">
    <text evidence="4">Catalyzes the reversible epimerization of cellobiose to 4-O-beta-D-glucopyranosyl-D-mannose (Glc-Man).</text>
</comment>
<dbReference type="InterPro" id="IPR008928">
    <property type="entry name" value="6-hairpin_glycosidase_sf"/>
</dbReference>
<reference evidence="5 6" key="1">
    <citation type="submission" date="2023-12" db="EMBL/GenBank/DDBJ databases">
        <title>Whole genome sequencing of Paenibacillus phoenicis isolated from the Phoenix Mars Lander spacecraft assembly facility.</title>
        <authorList>
            <person name="Garcia A."/>
            <person name="Venkateswaran K."/>
        </authorList>
    </citation>
    <scope>NUCLEOTIDE SEQUENCE [LARGE SCALE GENOMIC DNA]</scope>
    <source>
        <strain evidence="5 6">3PO2SA</strain>
    </source>
</reference>
<dbReference type="EMBL" id="JAYERP010000001">
    <property type="protein sequence ID" value="MEA3570336.1"/>
    <property type="molecule type" value="Genomic_DNA"/>
</dbReference>
<comment type="catalytic activity">
    <reaction evidence="1 4">
        <text>D-cellobiose = beta-D-glucosyl-(1-&gt;4)-D-mannopyranose</text>
        <dbReference type="Rhea" id="RHEA:23384"/>
        <dbReference type="ChEBI" id="CHEBI:17057"/>
        <dbReference type="ChEBI" id="CHEBI:47931"/>
        <dbReference type="EC" id="5.1.3.11"/>
    </reaction>
</comment>
<keyword evidence="6" id="KW-1185">Reference proteome</keyword>
<dbReference type="InterPro" id="IPR010819">
    <property type="entry name" value="AGE/CE"/>
</dbReference>
<comment type="similarity">
    <text evidence="4">Belongs to the cellobiose 2-epimerase family.</text>
</comment>
<organism evidence="5 6">
    <name type="scientific">Paenibacillus phoenicis</name>
    <dbReference type="NCBI Taxonomy" id="554117"/>
    <lineage>
        <taxon>Bacteria</taxon>
        <taxon>Bacillati</taxon>
        <taxon>Bacillota</taxon>
        <taxon>Bacilli</taxon>
        <taxon>Bacillales</taxon>
        <taxon>Paenibacillaceae</taxon>
        <taxon>Paenibacillus</taxon>
    </lineage>
</organism>
<comment type="caution">
    <text evidence="5">The sequence shown here is derived from an EMBL/GenBank/DDBJ whole genome shotgun (WGS) entry which is preliminary data.</text>
</comment>
<keyword evidence="3 4" id="KW-0413">Isomerase</keyword>
<dbReference type="EC" id="5.1.3.11" evidence="4"/>
<gene>
    <name evidence="5" type="ORF">U9M73_10025</name>
</gene>
<evidence type="ECO:0000256" key="4">
    <source>
        <dbReference type="HAMAP-Rule" id="MF_00929"/>
    </source>
</evidence>
<dbReference type="PANTHER" id="PTHR15108">
    <property type="entry name" value="N-ACYLGLUCOSAMINE-2-EPIMERASE"/>
    <property type="match status" value="1"/>
</dbReference>
<dbReference type="Proteomes" id="UP001292216">
    <property type="component" value="Unassembled WGS sequence"/>
</dbReference>
<dbReference type="RefSeq" id="WP_323077159.1">
    <property type="nucleotide sequence ID" value="NZ_CBCSKM010000004.1"/>
</dbReference>
<proteinExistence type="inferred from homology"/>
<dbReference type="SUPFAM" id="SSF48208">
    <property type="entry name" value="Six-hairpin glycosidases"/>
    <property type="match status" value="1"/>
</dbReference>
<name>A0ABU5PKE0_9BACL</name>
<sequence length="398" mass="46161">METHDWKVQLQQELQGNILPFWIEHTIDWQHGGFVGYIDEQLNKHPEADKGLVLHARILWTFASAYRRFPDPKYLEIAERAYDYLKTHFVDPQYGGFYWMVDVQGRPVQDKKQVYGQAFVIYALTEYYRATSSEEALEQAVNLYRLLEQHSYDPVHKGYVEAQSRDWKPTGDLSLSNKDLNEKKSMNTHLHVLEAYTNLYRVWKSSELRGSLSELIEVTLEQIIDPKTAHFLLFFDDGWQVRGHHVSYGHDIEGSWLLVEAAEVLGEPALLQRVKETALKMAEAVYAEGVDRDGGIWNEADPNGLTDNNKDWWPQAEAMVGFYNAYQLTGDPKYRAAAANSWSFIQTYLVDRKHGEWFWGVDRGGAPLPGEPKVSPWKCPYHNSRACLEMLERLEREK</sequence>
<dbReference type="HAMAP" id="MF_00929">
    <property type="entry name" value="Cellobiose_2_epim"/>
    <property type="match status" value="1"/>
</dbReference>
<evidence type="ECO:0000313" key="5">
    <source>
        <dbReference type="EMBL" id="MEA3570336.1"/>
    </source>
</evidence>
<protein>
    <recommendedName>
        <fullName evidence="4">Cellobiose 2-epimerase</fullName>
        <shortName evidence="4">CE</shortName>
        <ecNumber evidence="4">5.1.3.11</ecNumber>
    </recommendedName>
</protein>
<dbReference type="InterPro" id="IPR012341">
    <property type="entry name" value="6hp_glycosidase-like_sf"/>
</dbReference>
<dbReference type="Gene3D" id="1.50.10.10">
    <property type="match status" value="1"/>
</dbReference>